<evidence type="ECO:0000256" key="1">
    <source>
        <dbReference type="SAM" id="MobiDB-lite"/>
    </source>
</evidence>
<keyword evidence="4" id="KW-1185">Reference proteome</keyword>
<feature type="compositionally biased region" description="Acidic residues" evidence="1">
    <location>
        <begin position="268"/>
        <end position="278"/>
    </location>
</feature>
<gene>
    <name evidence="3" type="ORF">CSSPTR1EN2_LOCUS16560</name>
</gene>
<evidence type="ECO:0000259" key="2">
    <source>
        <dbReference type="Pfam" id="PF13837"/>
    </source>
</evidence>
<sequence length="385" mass="43254">MDSLVDSHQNLYYRATVVSSLESGGSADNDEGEEEGRHHEHQNQLQDHDPHLSETRSGRRSRGDAHFMDDNNGYSLISIDEGETVLFGLPQGARMGRMYRKSSWSLEEMLALQVAKREDRERHGSNSNSHHNHNLKATTVAAAQERWNWIEDYCWALGVQRSAQQCHDKWEGISTAFKKVYNHDKLFSSSSSAAAAAASSEVHKKSSSSSYWQMSGEERKKHKLPANFPRELFMAIMEWQTGKSSRSSVDPGELVVDTSTPVAIADLTESDDESDDDISGPNRTMGKRRKLGGPKIEATLANILEHNSQTVVEAMMELEERQDKRHREDLELEKRKLAMEKENFSHMMKLSTGYISALNSIGDGLKQLSTVLTGNAHSLHFPQAL</sequence>
<dbReference type="Pfam" id="PF13837">
    <property type="entry name" value="Myb_DNA-bind_4"/>
    <property type="match status" value="1"/>
</dbReference>
<evidence type="ECO:0000313" key="3">
    <source>
        <dbReference type="EMBL" id="CAK9222941.1"/>
    </source>
</evidence>
<dbReference type="PANTHER" id="PTHR33492:SF11">
    <property type="entry name" value="OS04G0670900 PROTEIN"/>
    <property type="match status" value="1"/>
</dbReference>
<protein>
    <recommendedName>
        <fullName evidence="2">Myb/SANT-like DNA-binding domain-containing protein</fullName>
    </recommendedName>
</protein>
<feature type="region of interest" description="Disordered" evidence="1">
    <location>
        <begin position="22"/>
        <end position="67"/>
    </location>
</feature>
<proteinExistence type="predicted"/>
<feature type="region of interest" description="Disordered" evidence="1">
    <location>
        <begin position="267"/>
        <end position="292"/>
    </location>
</feature>
<dbReference type="EMBL" id="OZ019896">
    <property type="protein sequence ID" value="CAK9222941.1"/>
    <property type="molecule type" value="Genomic_DNA"/>
</dbReference>
<feature type="compositionally biased region" description="Basic and acidic residues" evidence="1">
    <location>
        <begin position="35"/>
        <end position="67"/>
    </location>
</feature>
<name>A0ABP0UK31_9BRYO</name>
<evidence type="ECO:0000313" key="4">
    <source>
        <dbReference type="Proteomes" id="UP001497512"/>
    </source>
</evidence>
<dbReference type="PANTHER" id="PTHR33492">
    <property type="entry name" value="OSJNBA0043A12.37 PROTEIN-RELATED"/>
    <property type="match status" value="1"/>
</dbReference>
<dbReference type="InterPro" id="IPR044822">
    <property type="entry name" value="Myb_DNA-bind_4"/>
</dbReference>
<dbReference type="Proteomes" id="UP001497512">
    <property type="component" value="Chromosome 4"/>
</dbReference>
<reference evidence="3" key="1">
    <citation type="submission" date="2024-02" db="EMBL/GenBank/DDBJ databases">
        <authorList>
            <consortium name="ELIXIR-Norway"/>
            <consortium name="Elixir Norway"/>
        </authorList>
    </citation>
    <scope>NUCLEOTIDE SEQUENCE</scope>
</reference>
<accession>A0ABP0UK31</accession>
<organism evidence="3 4">
    <name type="scientific">Sphagnum troendelagicum</name>
    <dbReference type="NCBI Taxonomy" id="128251"/>
    <lineage>
        <taxon>Eukaryota</taxon>
        <taxon>Viridiplantae</taxon>
        <taxon>Streptophyta</taxon>
        <taxon>Embryophyta</taxon>
        <taxon>Bryophyta</taxon>
        <taxon>Sphagnophytina</taxon>
        <taxon>Sphagnopsida</taxon>
        <taxon>Sphagnales</taxon>
        <taxon>Sphagnaceae</taxon>
        <taxon>Sphagnum</taxon>
    </lineage>
</organism>
<feature type="domain" description="Myb/SANT-like DNA-binding" evidence="2">
    <location>
        <begin position="104"/>
        <end position="184"/>
    </location>
</feature>
<dbReference type="Gene3D" id="1.10.10.60">
    <property type="entry name" value="Homeodomain-like"/>
    <property type="match status" value="1"/>
</dbReference>